<comment type="subcellular location">
    <subcellularLocation>
        <location evidence="2">Cell membrane</location>
    </subcellularLocation>
</comment>
<dbReference type="PANTHER" id="PTHR43047:SF72">
    <property type="entry name" value="OSMOSENSING HISTIDINE PROTEIN KINASE SLN1"/>
    <property type="match status" value="1"/>
</dbReference>
<dbReference type="KEGG" id="marq:MARGE09_P2737"/>
<dbReference type="GO" id="GO:0009927">
    <property type="term" value="F:histidine phosphotransfer kinase activity"/>
    <property type="evidence" value="ECO:0007669"/>
    <property type="project" value="TreeGrafter"/>
</dbReference>
<name>A0AAN2BKZ5_9GAMM</name>
<evidence type="ECO:0000256" key="9">
    <source>
        <dbReference type="ARBA" id="ARBA00022840"/>
    </source>
</evidence>
<dbReference type="RefSeq" id="WP_236982949.1">
    <property type="nucleotide sequence ID" value="NZ_AP023086.1"/>
</dbReference>
<evidence type="ECO:0000256" key="8">
    <source>
        <dbReference type="ARBA" id="ARBA00022777"/>
    </source>
</evidence>
<keyword evidence="6" id="KW-0808">Transferase</keyword>
<evidence type="ECO:0000313" key="13">
    <source>
        <dbReference type="EMBL" id="BCD98536.1"/>
    </source>
</evidence>
<dbReference type="CDD" id="cd00082">
    <property type="entry name" value="HisKA"/>
    <property type="match status" value="1"/>
</dbReference>
<dbReference type="InterPro" id="IPR036097">
    <property type="entry name" value="HisK_dim/P_sf"/>
</dbReference>
<dbReference type="SUPFAM" id="SSF55874">
    <property type="entry name" value="ATPase domain of HSP90 chaperone/DNA topoisomerase II/histidine kinase"/>
    <property type="match status" value="1"/>
</dbReference>
<evidence type="ECO:0000256" key="10">
    <source>
        <dbReference type="ARBA" id="ARBA00023012"/>
    </source>
</evidence>
<dbReference type="SUPFAM" id="SSF47384">
    <property type="entry name" value="Homodimeric domain of signal transducing histidine kinase"/>
    <property type="match status" value="1"/>
</dbReference>
<dbReference type="Pfam" id="PF02518">
    <property type="entry name" value="HATPase_c"/>
    <property type="match status" value="1"/>
</dbReference>
<sequence>MNAAAACLNNMLSFWPDPVVIVDQAGLLVCFSPAAHEILTWNDKDCLGNNAHERLCVNARGHSHSLEHCPFNAPHKHAQWQSVFWCSGQGDYLSVDVRATVLSGDCAGYVAWSLLDNRERIHNHAEFEKFAQFVELSPGPMVEFDAQGQILFANAAMQNLMVSVGFDGAGQSEALPADTETLCGLCLASANSDGVPEADTGLDSPVVALGERFIKWHFLALNQSGPAAEPSVIAFAFDVTHQQRAREELEEAKRIARRDFYAKMIHELRTPLNAIMGFSDLLLARSKAKLSDREYKNVQAISNAGFQLNELVTDTLDISKIEAGFMGLDIDEFDVGKLCQSFLPQIESLATVKNLTFNIDLQGVPPLRSDRQKVRQILINLLSNAIKYTREGSVTLTLSALKDVMQLSVADTGVGIPEAQKHKLFNQYSQIDEAQNAGITGTGLGLALVGELVKMLQGEITVHSEYNSGSEFVVILPLQYRESSA</sequence>
<evidence type="ECO:0000256" key="4">
    <source>
        <dbReference type="ARBA" id="ARBA00022475"/>
    </source>
</evidence>
<evidence type="ECO:0000256" key="3">
    <source>
        <dbReference type="ARBA" id="ARBA00012438"/>
    </source>
</evidence>
<organism evidence="13 14">
    <name type="scientific">Marinagarivorans cellulosilyticus</name>
    <dbReference type="NCBI Taxonomy" id="2721545"/>
    <lineage>
        <taxon>Bacteria</taxon>
        <taxon>Pseudomonadati</taxon>
        <taxon>Pseudomonadota</taxon>
        <taxon>Gammaproteobacteria</taxon>
        <taxon>Cellvibrionales</taxon>
        <taxon>Cellvibrionaceae</taxon>
        <taxon>Marinagarivorans</taxon>
    </lineage>
</organism>
<dbReference type="InterPro" id="IPR003594">
    <property type="entry name" value="HATPase_dom"/>
</dbReference>
<proteinExistence type="predicted"/>
<dbReference type="InterPro" id="IPR036890">
    <property type="entry name" value="HATPase_C_sf"/>
</dbReference>
<evidence type="ECO:0000256" key="6">
    <source>
        <dbReference type="ARBA" id="ARBA00022679"/>
    </source>
</evidence>
<keyword evidence="10" id="KW-0902">Two-component regulatory system</keyword>
<evidence type="ECO:0000256" key="5">
    <source>
        <dbReference type="ARBA" id="ARBA00022553"/>
    </source>
</evidence>
<keyword evidence="9" id="KW-0067">ATP-binding</keyword>
<keyword evidence="4" id="KW-1003">Cell membrane</keyword>
<dbReference type="PROSITE" id="PS50109">
    <property type="entry name" value="HIS_KIN"/>
    <property type="match status" value="1"/>
</dbReference>
<dbReference type="SMART" id="SM00387">
    <property type="entry name" value="HATPase_c"/>
    <property type="match status" value="1"/>
</dbReference>
<dbReference type="InterPro" id="IPR005467">
    <property type="entry name" value="His_kinase_dom"/>
</dbReference>
<dbReference type="PRINTS" id="PR00344">
    <property type="entry name" value="BCTRLSENSOR"/>
</dbReference>
<dbReference type="InterPro" id="IPR004358">
    <property type="entry name" value="Sig_transdc_His_kin-like_C"/>
</dbReference>
<dbReference type="CDD" id="cd16922">
    <property type="entry name" value="HATPase_EvgS-ArcB-TorS-like"/>
    <property type="match status" value="1"/>
</dbReference>
<dbReference type="Proteomes" id="UP001320119">
    <property type="component" value="Chromosome"/>
</dbReference>
<accession>A0AAN2BKZ5</accession>
<comment type="catalytic activity">
    <reaction evidence="1">
        <text>ATP + protein L-histidine = ADP + protein N-phospho-L-histidine.</text>
        <dbReference type="EC" id="2.7.13.3"/>
    </reaction>
</comment>
<dbReference type="InterPro" id="IPR003661">
    <property type="entry name" value="HisK_dim/P_dom"/>
</dbReference>
<keyword evidence="8" id="KW-0418">Kinase</keyword>
<evidence type="ECO:0000313" key="14">
    <source>
        <dbReference type="Proteomes" id="UP001320119"/>
    </source>
</evidence>
<protein>
    <recommendedName>
        <fullName evidence="3">histidine kinase</fullName>
        <ecNumber evidence="3">2.7.13.3</ecNumber>
    </recommendedName>
</protein>
<feature type="domain" description="Histidine kinase" evidence="12">
    <location>
        <begin position="263"/>
        <end position="480"/>
    </location>
</feature>
<dbReference type="Pfam" id="PF00512">
    <property type="entry name" value="HisKA"/>
    <property type="match status" value="1"/>
</dbReference>
<evidence type="ECO:0000256" key="11">
    <source>
        <dbReference type="ARBA" id="ARBA00023136"/>
    </source>
</evidence>
<evidence type="ECO:0000259" key="12">
    <source>
        <dbReference type="PROSITE" id="PS50109"/>
    </source>
</evidence>
<dbReference type="Gene3D" id="3.30.565.10">
    <property type="entry name" value="Histidine kinase-like ATPase, C-terminal domain"/>
    <property type="match status" value="1"/>
</dbReference>
<dbReference type="EC" id="2.7.13.3" evidence="3"/>
<dbReference type="FunFam" id="3.30.565.10:FF:000023">
    <property type="entry name" value="PAS domain-containing sensor histidine kinase"/>
    <property type="match status" value="1"/>
</dbReference>
<evidence type="ECO:0000256" key="1">
    <source>
        <dbReference type="ARBA" id="ARBA00000085"/>
    </source>
</evidence>
<dbReference type="PANTHER" id="PTHR43047">
    <property type="entry name" value="TWO-COMPONENT HISTIDINE PROTEIN KINASE"/>
    <property type="match status" value="1"/>
</dbReference>
<dbReference type="GO" id="GO:0005886">
    <property type="term" value="C:plasma membrane"/>
    <property type="evidence" value="ECO:0007669"/>
    <property type="project" value="UniProtKB-SubCell"/>
</dbReference>
<dbReference type="GO" id="GO:0000155">
    <property type="term" value="F:phosphorelay sensor kinase activity"/>
    <property type="evidence" value="ECO:0007669"/>
    <property type="project" value="InterPro"/>
</dbReference>
<dbReference type="GO" id="GO:0005524">
    <property type="term" value="F:ATP binding"/>
    <property type="evidence" value="ECO:0007669"/>
    <property type="project" value="UniProtKB-KW"/>
</dbReference>
<keyword evidence="5" id="KW-0597">Phosphoprotein</keyword>
<dbReference type="EMBL" id="AP023086">
    <property type="protein sequence ID" value="BCD98536.1"/>
    <property type="molecule type" value="Genomic_DNA"/>
</dbReference>
<keyword evidence="14" id="KW-1185">Reference proteome</keyword>
<reference evidence="13 14" key="1">
    <citation type="journal article" date="2022" name="IScience">
        <title>An ultrasensitive nanofiber-based assay for enzymatic hydrolysis and deep-sea microbial degradation of cellulose.</title>
        <authorList>
            <person name="Tsudome M."/>
            <person name="Tachioka M."/>
            <person name="Miyazaki M."/>
            <person name="Uchimura K."/>
            <person name="Tsuda M."/>
            <person name="Takaki Y."/>
            <person name="Deguchi S."/>
        </authorList>
    </citation>
    <scope>NUCLEOTIDE SEQUENCE [LARGE SCALE GENOMIC DNA]</scope>
    <source>
        <strain evidence="13 14">GE09</strain>
    </source>
</reference>
<dbReference type="AlphaFoldDB" id="A0AAN2BKZ5"/>
<dbReference type="SMART" id="SM00388">
    <property type="entry name" value="HisKA"/>
    <property type="match status" value="1"/>
</dbReference>
<keyword evidence="7" id="KW-0547">Nucleotide-binding</keyword>
<dbReference type="Gene3D" id="1.10.287.130">
    <property type="match status" value="1"/>
</dbReference>
<dbReference type="Gene3D" id="3.30.450.20">
    <property type="entry name" value="PAS domain"/>
    <property type="match status" value="1"/>
</dbReference>
<gene>
    <name evidence="13" type="ORF">MARGE09_P2737</name>
</gene>
<keyword evidence="11" id="KW-0472">Membrane</keyword>
<evidence type="ECO:0000256" key="7">
    <source>
        <dbReference type="ARBA" id="ARBA00022741"/>
    </source>
</evidence>
<evidence type="ECO:0000256" key="2">
    <source>
        <dbReference type="ARBA" id="ARBA00004236"/>
    </source>
</evidence>